<reference evidence="2 3" key="1">
    <citation type="submission" date="2020-05" db="EMBL/GenBank/DDBJ databases">
        <authorList>
            <person name="Whitworth D."/>
        </authorList>
    </citation>
    <scope>NUCLEOTIDE SEQUENCE [LARGE SCALE GENOMIC DNA]</scope>
    <source>
        <strain evidence="2 3">AM005</strain>
    </source>
</reference>
<comment type="caution">
    <text evidence="2">The sequence shown here is derived from an EMBL/GenBank/DDBJ whole genome shotgun (WGS) entry which is preliminary data.</text>
</comment>
<accession>A0A7Y4MR15</accession>
<dbReference type="InterPro" id="IPR027268">
    <property type="entry name" value="Peptidase_M4/M1_CTD_sf"/>
</dbReference>
<evidence type="ECO:0000256" key="1">
    <source>
        <dbReference type="SAM" id="MobiDB-lite"/>
    </source>
</evidence>
<evidence type="ECO:0000313" key="2">
    <source>
        <dbReference type="EMBL" id="NOJ79541.1"/>
    </source>
</evidence>
<gene>
    <name evidence="2" type="ORF">HNV28_14515</name>
</gene>
<sequence length="559" mass="61339">MGNLSSRSLHRLVKHLLMRCGMGGARFGKGKSAGLQEQPGARVRSKVGDERGARCRGTIHLRRVMGEPSPRMDGGHGWPRRWSRAPLRMRARAAAVILLGLSLMSCQAPLRHHPREDVAALRYNLTYVREPEHAVDVEVVLVRGTPREFLFSQPGAVMTVSAHREDGGVLTLPVQEGRVLLPRGTRFLRYRYALDASIRERGPDFFQGSGDGDARHVAGRAYLIRPRVVKPGLRVELSLVGTDALLPWQPGENGVYRLRGEDLVDSGFHGFGGRRCQVRLPDAVLDVAILGHFKHLSDAAVCTWLGKAAEEVRTVRRAFPHPRITVRVIPAPGHHGPSVFGMVRWSSPPSISISVGQEARPEDFARDWVAVHEMLHLTHPVFVPRVPWLSEGLATYYTEVARARSGRQDSRRAWEELLGGFARGLEGNDTRTMQEAVSQGSFSLAVYWTGALFALHLDVELRRITGNTRGLDDVLELLAARGSSSTFGAFGAAVDAVAGQPLFNALLERHLPRPAFAEQAGLLEALGVQEGPNGVSLVPARDSLLRDSVVGRRSHGETP</sequence>
<evidence type="ECO:0008006" key="4">
    <source>
        <dbReference type="Google" id="ProtNLM"/>
    </source>
</evidence>
<dbReference type="EMBL" id="JABFNT010000040">
    <property type="protein sequence ID" value="NOJ79541.1"/>
    <property type="molecule type" value="Genomic_DNA"/>
</dbReference>
<organism evidence="2 3">
    <name type="scientific">Myxococcus xanthus</name>
    <dbReference type="NCBI Taxonomy" id="34"/>
    <lineage>
        <taxon>Bacteria</taxon>
        <taxon>Pseudomonadati</taxon>
        <taxon>Myxococcota</taxon>
        <taxon>Myxococcia</taxon>
        <taxon>Myxococcales</taxon>
        <taxon>Cystobacterineae</taxon>
        <taxon>Myxococcaceae</taxon>
        <taxon>Myxococcus</taxon>
    </lineage>
</organism>
<protein>
    <recommendedName>
        <fullName evidence="4">Peptidase M61 catalytic domain-containing protein</fullName>
    </recommendedName>
</protein>
<feature type="region of interest" description="Disordered" evidence="1">
    <location>
        <begin position="30"/>
        <end position="49"/>
    </location>
</feature>
<dbReference type="AlphaFoldDB" id="A0A7Y4MR15"/>
<name>A0A7Y4MR15_MYXXA</name>
<proteinExistence type="predicted"/>
<dbReference type="Proteomes" id="UP000533080">
    <property type="component" value="Unassembled WGS sequence"/>
</dbReference>
<dbReference type="RefSeq" id="WP_171441803.1">
    <property type="nucleotide sequence ID" value="NZ_JABFNS010000027.1"/>
</dbReference>
<evidence type="ECO:0000313" key="3">
    <source>
        <dbReference type="Proteomes" id="UP000533080"/>
    </source>
</evidence>
<dbReference type="Gene3D" id="1.10.390.10">
    <property type="entry name" value="Neutral Protease Domain 2"/>
    <property type="match status" value="1"/>
</dbReference>